<dbReference type="Gene3D" id="3.30.365.10">
    <property type="entry name" value="Aldehyde oxidase/xanthine dehydrogenase, molybdopterin binding domain"/>
    <property type="match status" value="1"/>
</dbReference>
<reference evidence="1" key="1">
    <citation type="journal article" date="2014" name="Front. Microbiol.">
        <title>High frequency of phylogenetically diverse reductive dehalogenase-homologous genes in deep subseafloor sedimentary metagenomes.</title>
        <authorList>
            <person name="Kawai M."/>
            <person name="Futagami T."/>
            <person name="Toyoda A."/>
            <person name="Takaki Y."/>
            <person name="Nishi S."/>
            <person name="Hori S."/>
            <person name="Arai W."/>
            <person name="Tsubouchi T."/>
            <person name="Morono Y."/>
            <person name="Uchiyama I."/>
            <person name="Ito T."/>
            <person name="Fujiyama A."/>
            <person name="Inagaki F."/>
            <person name="Takami H."/>
        </authorList>
    </citation>
    <scope>NUCLEOTIDE SEQUENCE</scope>
    <source>
        <strain evidence="1">Expedition CK06-06</strain>
    </source>
</reference>
<feature type="non-terminal residue" evidence="1">
    <location>
        <position position="1"/>
    </location>
</feature>
<proteinExistence type="predicted"/>
<dbReference type="EMBL" id="BARS01027294">
    <property type="protein sequence ID" value="GAG10327.1"/>
    <property type="molecule type" value="Genomic_DNA"/>
</dbReference>
<evidence type="ECO:0008006" key="2">
    <source>
        <dbReference type="Google" id="ProtNLM"/>
    </source>
</evidence>
<name>X0VGI1_9ZZZZ</name>
<dbReference type="InterPro" id="IPR037165">
    <property type="entry name" value="AldOxase/xan_DH_Mopterin-bd_sf"/>
</dbReference>
<dbReference type="GO" id="GO:0016491">
    <property type="term" value="F:oxidoreductase activity"/>
    <property type="evidence" value="ECO:0007669"/>
    <property type="project" value="InterPro"/>
</dbReference>
<gene>
    <name evidence="1" type="ORF">S01H1_42888</name>
</gene>
<sequence>GQQYGGAYMGVGRSNTEAIYYDPQTGRKLNDNNIGYGIALMNDIRKPCDENDCHLIETSQGYGGYGVCGIGEDIGAIMTSCTPVAIYNAIGVWVEDLPTTPDKILKALGKI</sequence>
<organism evidence="1">
    <name type="scientific">marine sediment metagenome</name>
    <dbReference type="NCBI Taxonomy" id="412755"/>
    <lineage>
        <taxon>unclassified sequences</taxon>
        <taxon>metagenomes</taxon>
        <taxon>ecological metagenomes</taxon>
    </lineage>
</organism>
<accession>X0VGI1</accession>
<comment type="caution">
    <text evidence="1">The sequence shown here is derived from an EMBL/GenBank/DDBJ whole genome shotgun (WGS) entry which is preliminary data.</text>
</comment>
<dbReference type="AlphaFoldDB" id="X0VGI1"/>
<dbReference type="SUPFAM" id="SSF56003">
    <property type="entry name" value="Molybdenum cofactor-binding domain"/>
    <property type="match status" value="1"/>
</dbReference>
<protein>
    <recommendedName>
        <fullName evidence="2">Aldehyde oxidase/xanthine dehydrogenase second molybdopterin binding domain-containing protein</fullName>
    </recommendedName>
</protein>
<evidence type="ECO:0000313" key="1">
    <source>
        <dbReference type="EMBL" id="GAG10327.1"/>
    </source>
</evidence>